<reference evidence="1" key="2">
    <citation type="journal article" date="2015" name="Fish Shellfish Immunol.">
        <title>Early steps in the European eel (Anguilla anguilla)-Vibrio vulnificus interaction in the gills: Role of the RtxA13 toxin.</title>
        <authorList>
            <person name="Callol A."/>
            <person name="Pajuelo D."/>
            <person name="Ebbesson L."/>
            <person name="Teles M."/>
            <person name="MacKenzie S."/>
            <person name="Amaro C."/>
        </authorList>
    </citation>
    <scope>NUCLEOTIDE SEQUENCE</scope>
</reference>
<name>A0A0E9UZN6_ANGAN</name>
<dbReference type="AlphaFoldDB" id="A0A0E9UZN6"/>
<dbReference type="EMBL" id="GBXM01038134">
    <property type="protein sequence ID" value="JAH70443.1"/>
    <property type="molecule type" value="Transcribed_RNA"/>
</dbReference>
<organism evidence="1">
    <name type="scientific">Anguilla anguilla</name>
    <name type="common">European freshwater eel</name>
    <name type="synonym">Muraena anguilla</name>
    <dbReference type="NCBI Taxonomy" id="7936"/>
    <lineage>
        <taxon>Eukaryota</taxon>
        <taxon>Metazoa</taxon>
        <taxon>Chordata</taxon>
        <taxon>Craniata</taxon>
        <taxon>Vertebrata</taxon>
        <taxon>Euteleostomi</taxon>
        <taxon>Actinopterygii</taxon>
        <taxon>Neopterygii</taxon>
        <taxon>Teleostei</taxon>
        <taxon>Anguilliformes</taxon>
        <taxon>Anguillidae</taxon>
        <taxon>Anguilla</taxon>
    </lineage>
</organism>
<evidence type="ECO:0000313" key="1">
    <source>
        <dbReference type="EMBL" id="JAH70443.1"/>
    </source>
</evidence>
<proteinExistence type="predicted"/>
<protein>
    <submittedName>
        <fullName evidence="1">Uncharacterized protein</fullName>
    </submittedName>
</protein>
<reference evidence="1" key="1">
    <citation type="submission" date="2014-11" db="EMBL/GenBank/DDBJ databases">
        <authorList>
            <person name="Amaro Gonzalez C."/>
        </authorList>
    </citation>
    <scope>NUCLEOTIDE SEQUENCE</scope>
</reference>
<accession>A0A0E9UZN6</accession>
<sequence length="27" mass="3277">MLQYLYLFYNSAKYIIKMFLELCSPAL</sequence>